<dbReference type="EMBL" id="JAAXOY010000655">
    <property type="protein sequence ID" value="NKY41297.1"/>
    <property type="molecule type" value="Genomic_DNA"/>
</dbReference>
<keyword evidence="3" id="KW-1185">Reference proteome</keyword>
<comment type="caution">
    <text evidence="2">The sequence shown here is derived from an EMBL/GenBank/DDBJ whole genome shotgun (WGS) entry which is preliminary data.</text>
</comment>
<reference evidence="2 3" key="1">
    <citation type="submission" date="2020-04" db="EMBL/GenBank/DDBJ databases">
        <title>MicrobeNet Type strains.</title>
        <authorList>
            <person name="Nicholson A.C."/>
        </authorList>
    </citation>
    <scope>NUCLEOTIDE SEQUENCE [LARGE SCALE GENOMIC DNA]</scope>
    <source>
        <strain evidence="2 3">ATCC BAA-787</strain>
    </source>
</reference>
<proteinExistence type="predicted"/>
<organism evidence="2 3">
    <name type="scientific">Cellulomonas septica</name>
    <dbReference type="NCBI Taxonomy" id="285080"/>
    <lineage>
        <taxon>Bacteria</taxon>
        <taxon>Bacillati</taxon>
        <taxon>Actinomycetota</taxon>
        <taxon>Actinomycetes</taxon>
        <taxon>Micrococcales</taxon>
        <taxon>Cellulomonadaceae</taxon>
        <taxon>Cellulomonas</taxon>
    </lineage>
</organism>
<feature type="non-terminal residue" evidence="2">
    <location>
        <position position="1"/>
    </location>
</feature>
<evidence type="ECO:0000256" key="1">
    <source>
        <dbReference type="SAM" id="MobiDB-lite"/>
    </source>
</evidence>
<name>A0ABX1K4W0_9CELL</name>
<dbReference type="RefSeq" id="WP_168680568.1">
    <property type="nucleotide sequence ID" value="NZ_JAAXOY010000655.1"/>
</dbReference>
<evidence type="ECO:0000313" key="2">
    <source>
        <dbReference type="EMBL" id="NKY41297.1"/>
    </source>
</evidence>
<feature type="region of interest" description="Disordered" evidence="1">
    <location>
        <begin position="24"/>
        <end position="62"/>
    </location>
</feature>
<sequence>GLSGHGFTHAAAVGDLVAALCGPAGPSATDVELLRPHDPARTARAPRTDHVPVQRPAPATTP</sequence>
<evidence type="ECO:0000313" key="3">
    <source>
        <dbReference type="Proteomes" id="UP000777774"/>
    </source>
</evidence>
<dbReference type="Proteomes" id="UP000777774">
    <property type="component" value="Unassembled WGS sequence"/>
</dbReference>
<protein>
    <recommendedName>
        <fullName evidence="4">FAD-dependent oxidoreductase</fullName>
    </recommendedName>
</protein>
<evidence type="ECO:0008006" key="4">
    <source>
        <dbReference type="Google" id="ProtNLM"/>
    </source>
</evidence>
<accession>A0ABX1K4W0</accession>
<gene>
    <name evidence="2" type="ORF">HGA02_17770</name>
</gene>
<feature type="compositionally biased region" description="Basic and acidic residues" evidence="1">
    <location>
        <begin position="32"/>
        <end position="52"/>
    </location>
</feature>